<dbReference type="PANTHER" id="PTHR46268:SF6">
    <property type="entry name" value="UNIVERSAL STRESS PROTEIN UP12"/>
    <property type="match status" value="1"/>
</dbReference>
<dbReference type="CDD" id="cd00293">
    <property type="entry name" value="USP-like"/>
    <property type="match status" value="2"/>
</dbReference>
<feature type="compositionally biased region" description="Polar residues" evidence="2">
    <location>
        <begin position="311"/>
        <end position="325"/>
    </location>
</feature>
<dbReference type="Gene3D" id="3.40.50.12370">
    <property type="match status" value="1"/>
</dbReference>
<dbReference type="EMBL" id="HBFB01001193">
    <property type="protein sequence ID" value="CAD8663390.1"/>
    <property type="molecule type" value="Transcribed_RNA"/>
</dbReference>
<accession>A0A7S0QZT8</accession>
<evidence type="ECO:0000256" key="2">
    <source>
        <dbReference type="SAM" id="MobiDB-lite"/>
    </source>
</evidence>
<evidence type="ECO:0000259" key="3">
    <source>
        <dbReference type="Pfam" id="PF00582"/>
    </source>
</evidence>
<protein>
    <recommendedName>
        <fullName evidence="3">UspA domain-containing protein</fullName>
    </recommendedName>
</protein>
<evidence type="ECO:0000256" key="1">
    <source>
        <dbReference type="ARBA" id="ARBA00008791"/>
    </source>
</evidence>
<gene>
    <name evidence="4" type="ORF">CLEI1391_LOCUS592</name>
</gene>
<reference evidence="4" key="1">
    <citation type="submission" date="2021-01" db="EMBL/GenBank/DDBJ databases">
        <authorList>
            <person name="Corre E."/>
            <person name="Pelletier E."/>
            <person name="Niang G."/>
            <person name="Scheremetjew M."/>
            <person name="Finn R."/>
            <person name="Kale V."/>
            <person name="Holt S."/>
            <person name="Cochrane G."/>
            <person name="Meng A."/>
            <person name="Brown T."/>
            <person name="Cohen L."/>
        </authorList>
    </citation>
    <scope>NUCLEOTIDE SEQUENCE</scope>
    <source>
        <strain evidence="4">SAG 11-49</strain>
    </source>
</reference>
<dbReference type="InterPro" id="IPR006015">
    <property type="entry name" value="Universal_stress_UspA"/>
</dbReference>
<dbReference type="AlphaFoldDB" id="A0A7S0QZT8"/>
<feature type="domain" description="UspA" evidence="3">
    <location>
        <begin position="162"/>
        <end position="283"/>
    </location>
</feature>
<feature type="region of interest" description="Disordered" evidence="2">
    <location>
        <begin position="300"/>
        <end position="325"/>
    </location>
</feature>
<dbReference type="Pfam" id="PF00582">
    <property type="entry name" value="Usp"/>
    <property type="match status" value="2"/>
</dbReference>
<evidence type="ECO:0000313" key="4">
    <source>
        <dbReference type="EMBL" id="CAD8663390.1"/>
    </source>
</evidence>
<dbReference type="InterPro" id="IPR006016">
    <property type="entry name" value="UspA"/>
</dbReference>
<feature type="domain" description="UspA" evidence="3">
    <location>
        <begin position="21"/>
        <end position="151"/>
    </location>
</feature>
<organism evidence="4">
    <name type="scientific">Chlamydomonas leiostraca</name>
    <dbReference type="NCBI Taxonomy" id="1034604"/>
    <lineage>
        <taxon>Eukaryota</taxon>
        <taxon>Viridiplantae</taxon>
        <taxon>Chlorophyta</taxon>
        <taxon>core chlorophytes</taxon>
        <taxon>Chlorophyceae</taxon>
        <taxon>CS clade</taxon>
        <taxon>Chlamydomonadales</taxon>
        <taxon>Chlamydomonadaceae</taxon>
        <taxon>Chlamydomonas</taxon>
    </lineage>
</organism>
<dbReference type="PRINTS" id="PR01438">
    <property type="entry name" value="UNVRSLSTRESS"/>
</dbReference>
<comment type="similarity">
    <text evidence="1">Belongs to the universal stress protein A family.</text>
</comment>
<proteinExistence type="inferred from homology"/>
<dbReference type="SUPFAM" id="SSF52402">
    <property type="entry name" value="Adenine nucleotide alpha hydrolases-like"/>
    <property type="match status" value="2"/>
</dbReference>
<sequence length="325" mass="35366">MSDLKAVEEELKRRHQGGLSIGLAVDGSQMSDRAAQCAVSFTDTRKDKLTVLHVSDKSKSYLPQHLRPTHIKNYYQDMVASLKLGCRAEWLCREKSEGESTCAALTTMADKAGVDLLVLGSFGRKGEKLDMLGTVSDFTLRQSHASLCIVRSTGSKFDKQARFCFATDGSHAAHLAFVVLINLLRRPLDIVHVVMVSSTDGVLEQKCVEQYKQYMEAKGVTGTTTVKCIDRLKMSIPEGVLEAVADTDSDVLVMGISGYGKKKLGSVSEDISVRASCTTIIIKDSYEVLSNRFSSGGAGTLARELMPSPTKAPSHQNSFSNTTRS</sequence>
<dbReference type="PANTHER" id="PTHR46268">
    <property type="entry name" value="STRESS RESPONSE PROTEIN NHAX"/>
    <property type="match status" value="1"/>
</dbReference>
<name>A0A7S0QZT8_9CHLO</name>